<evidence type="ECO:0000313" key="2">
    <source>
        <dbReference type="Proteomes" id="UP000187203"/>
    </source>
</evidence>
<keyword evidence="2" id="KW-1185">Reference proteome</keyword>
<dbReference type="EMBL" id="AWUE01020865">
    <property type="protein sequence ID" value="OMO64978.1"/>
    <property type="molecule type" value="Genomic_DNA"/>
</dbReference>
<proteinExistence type="predicted"/>
<name>A0A1R3H3M4_9ROSI</name>
<dbReference type="Proteomes" id="UP000187203">
    <property type="component" value="Unassembled WGS sequence"/>
</dbReference>
<reference evidence="2" key="1">
    <citation type="submission" date="2013-09" db="EMBL/GenBank/DDBJ databases">
        <title>Corchorus olitorius genome sequencing.</title>
        <authorList>
            <person name="Alam M."/>
            <person name="Haque M.S."/>
            <person name="Islam M.S."/>
            <person name="Emdad E.M."/>
            <person name="Islam M.M."/>
            <person name="Ahmed B."/>
            <person name="Halim A."/>
            <person name="Hossen Q.M.M."/>
            <person name="Hossain M.Z."/>
            <person name="Ahmed R."/>
            <person name="Khan M.M."/>
            <person name="Islam R."/>
            <person name="Rashid M.M."/>
            <person name="Khan S.A."/>
            <person name="Rahman M.S."/>
            <person name="Alam M."/>
            <person name="Yahiya A.S."/>
            <person name="Khan M.S."/>
            <person name="Azam M.S."/>
            <person name="Haque T."/>
            <person name="Lashkar M.Z.H."/>
            <person name="Akhand A.I."/>
            <person name="Morshed G."/>
            <person name="Roy S."/>
            <person name="Uddin K.S."/>
            <person name="Rabeya T."/>
            <person name="Hossain A.S."/>
            <person name="Chowdhury A."/>
            <person name="Snigdha A.R."/>
            <person name="Mortoza M.S."/>
            <person name="Matin S.A."/>
            <person name="Hoque S.M.E."/>
            <person name="Islam M.K."/>
            <person name="Roy D.K."/>
            <person name="Haider R."/>
            <person name="Moosa M.M."/>
            <person name="Elias S.M."/>
            <person name="Hasan A.M."/>
            <person name="Jahan S."/>
            <person name="Shafiuddin M."/>
            <person name="Mahmood N."/>
            <person name="Shommy N.S."/>
        </authorList>
    </citation>
    <scope>NUCLEOTIDE SEQUENCE [LARGE SCALE GENOMIC DNA]</scope>
    <source>
        <strain evidence="2">cv. O-4</strain>
    </source>
</reference>
<dbReference type="AlphaFoldDB" id="A0A1R3H3M4"/>
<evidence type="ECO:0000313" key="1">
    <source>
        <dbReference type="EMBL" id="OMO64978.1"/>
    </source>
</evidence>
<accession>A0A1R3H3M4</accession>
<sequence>MALFPFPYPNAQIVLTKSSPIIMSSASSLPMVPPTRCSVAQDHKLVSVIPLQHLEYRSGHPTITIIFMRSPFGFDYLDKKVTLFQQVRRK</sequence>
<organism evidence="1 2">
    <name type="scientific">Corchorus olitorius</name>
    <dbReference type="NCBI Taxonomy" id="93759"/>
    <lineage>
        <taxon>Eukaryota</taxon>
        <taxon>Viridiplantae</taxon>
        <taxon>Streptophyta</taxon>
        <taxon>Embryophyta</taxon>
        <taxon>Tracheophyta</taxon>
        <taxon>Spermatophyta</taxon>
        <taxon>Magnoliopsida</taxon>
        <taxon>eudicotyledons</taxon>
        <taxon>Gunneridae</taxon>
        <taxon>Pentapetalae</taxon>
        <taxon>rosids</taxon>
        <taxon>malvids</taxon>
        <taxon>Malvales</taxon>
        <taxon>Malvaceae</taxon>
        <taxon>Grewioideae</taxon>
        <taxon>Apeibeae</taxon>
        <taxon>Corchorus</taxon>
    </lineage>
</organism>
<gene>
    <name evidence="1" type="ORF">COLO4_31675</name>
</gene>
<comment type="caution">
    <text evidence="1">The sequence shown here is derived from an EMBL/GenBank/DDBJ whole genome shotgun (WGS) entry which is preliminary data.</text>
</comment>
<protein>
    <submittedName>
        <fullName evidence="1">Uncharacterized protein</fullName>
    </submittedName>
</protein>